<dbReference type="InterPro" id="IPR037066">
    <property type="entry name" value="Plug_dom_sf"/>
</dbReference>
<keyword evidence="1" id="KW-0813">Transport</keyword>
<dbReference type="Gene3D" id="2.170.130.10">
    <property type="entry name" value="TonB-dependent receptor, plug domain"/>
    <property type="match status" value="1"/>
</dbReference>
<dbReference type="AlphaFoldDB" id="A0A411DMI6"/>
<gene>
    <name evidence="3" type="ORF">EU348_10245</name>
</gene>
<sequence>MTSLLKRSPMKITIPKPCHENWNAMTPDEKGRFCAVCSKTVRDFRRASDDEIIDVFADASQEICGAFNPLQLNRDLHYSYINSLFVKFTVGAMLTTGGIVSVNAQQNKTCDTLKTEDEQEIVFSIQKDRKLLGSIAVMPASALLEVKEKENKEIVSKLSGVIGKAPKVNSNIRIGGAPSSGVVYKPMYIVDGKISDFEAVNTLDPNLIKTMNILKGTSAVVKYGKKAKDGVIVITTKRKKYKTN</sequence>
<dbReference type="PROSITE" id="PS52016">
    <property type="entry name" value="TONB_DEPENDENT_REC_3"/>
    <property type="match status" value="1"/>
</dbReference>
<evidence type="ECO:0000313" key="3">
    <source>
        <dbReference type="EMBL" id="QBA21557.1"/>
    </source>
</evidence>
<dbReference type="InterPro" id="IPR039426">
    <property type="entry name" value="TonB-dep_rcpt-like"/>
</dbReference>
<keyword evidence="1" id="KW-0472">Membrane</keyword>
<reference evidence="3" key="1">
    <citation type="submission" date="2019-01" db="EMBL/GenBank/DDBJ databases">
        <title>Whole Genome Sequencing for Putative Detection of Antimicrobial Resistance and Potential Virulence Factors in Chryseobacterium indologenes isolated from Nile Tilapia in Tanzania.</title>
        <authorList>
            <person name="Mwega E."/>
            <person name="Mutoloki S."/>
            <person name="Mugimba K."/>
            <person name="Colquhoun D."/>
            <person name="Mdegela R."/>
            <person name="Evensen O."/>
            <person name="Wasteson Y."/>
        </authorList>
    </citation>
    <scope>NUCLEOTIDE SEQUENCE [LARGE SCALE GENOMIC DNA]</scope>
    <source>
        <strain evidence="3">StR 01</strain>
    </source>
</reference>
<comment type="subcellular location">
    <subcellularLocation>
        <location evidence="1">Cell outer membrane</location>
        <topology evidence="1">Multi-pass membrane protein</topology>
    </subcellularLocation>
</comment>
<dbReference type="EMBL" id="CP035532">
    <property type="protein sequence ID" value="QBA21557.1"/>
    <property type="molecule type" value="Genomic_DNA"/>
</dbReference>
<comment type="similarity">
    <text evidence="1">Belongs to the TonB-dependent receptor family.</text>
</comment>
<feature type="domain" description="TonB-dependent receptor plug" evidence="2">
    <location>
        <begin position="129"/>
        <end position="231"/>
    </location>
</feature>
<evidence type="ECO:0000256" key="1">
    <source>
        <dbReference type="PROSITE-ProRule" id="PRU01360"/>
    </source>
</evidence>
<proteinExistence type="inferred from homology"/>
<dbReference type="SUPFAM" id="SSF56935">
    <property type="entry name" value="Porins"/>
    <property type="match status" value="1"/>
</dbReference>
<evidence type="ECO:0000259" key="2">
    <source>
        <dbReference type="Pfam" id="PF07715"/>
    </source>
</evidence>
<accession>A0A411DMI6</accession>
<protein>
    <recommendedName>
        <fullName evidence="2">TonB-dependent receptor plug domain-containing protein</fullName>
    </recommendedName>
</protein>
<keyword evidence="1" id="KW-1134">Transmembrane beta strand</keyword>
<name>A0A411DMI6_CHRID</name>
<organism evidence="3">
    <name type="scientific">Chryseobacterium indologenes</name>
    <name type="common">Flavobacterium indologenes</name>
    <dbReference type="NCBI Taxonomy" id="253"/>
    <lineage>
        <taxon>Bacteria</taxon>
        <taxon>Pseudomonadati</taxon>
        <taxon>Bacteroidota</taxon>
        <taxon>Flavobacteriia</taxon>
        <taxon>Flavobacteriales</taxon>
        <taxon>Weeksellaceae</taxon>
        <taxon>Chryseobacterium group</taxon>
        <taxon>Chryseobacterium</taxon>
    </lineage>
</organism>
<keyword evidence="1" id="KW-0998">Cell outer membrane</keyword>
<dbReference type="InterPro" id="IPR012910">
    <property type="entry name" value="Plug_dom"/>
</dbReference>
<dbReference type="GO" id="GO:0009279">
    <property type="term" value="C:cell outer membrane"/>
    <property type="evidence" value="ECO:0007669"/>
    <property type="project" value="UniProtKB-SubCell"/>
</dbReference>
<dbReference type="Pfam" id="PF07715">
    <property type="entry name" value="Plug"/>
    <property type="match status" value="1"/>
</dbReference>
<keyword evidence="1" id="KW-0812">Transmembrane</keyword>